<protein>
    <submittedName>
        <fullName evidence="9">Core protein</fullName>
    </submittedName>
</protein>
<reference evidence="9 11" key="2">
    <citation type="journal article" date="2012" name="Vet. Microbiol.">
        <title>Genetic characterization of equine adenovirus type 1.</title>
        <authorList>
            <person name="Cavanagh H.M."/>
            <person name="Mahony T.J."/>
            <person name="Vanniasinkam T."/>
        </authorList>
    </citation>
    <scope>NUCLEOTIDE SEQUENCE [LARGE SCALE GENOMIC DNA]</scope>
    <source>
        <strain evidence="9">M1</strain>
    </source>
</reference>
<dbReference type="EMBL" id="JN418926">
    <property type="protein sequence ID" value="AEP16414.1"/>
    <property type="molecule type" value="Genomic_DNA"/>
</dbReference>
<evidence type="ECO:0000256" key="6">
    <source>
        <dbReference type="ARBA" id="ARBA00022921"/>
    </source>
</evidence>
<organism evidence="9 11">
    <name type="scientific">Equine adenovirus A serotype 1</name>
    <name type="common">EAdV-1</name>
    <name type="synonym">Equine adenovirus 1</name>
    <dbReference type="NCBI Taxonomy" id="46916"/>
    <lineage>
        <taxon>Viruses</taxon>
        <taxon>Varidnaviria</taxon>
        <taxon>Bamfordvirae</taxon>
        <taxon>Preplasmiviricota</taxon>
        <taxon>Polisuviricotina</taxon>
        <taxon>Pharingeaviricetes</taxon>
        <taxon>Rowavirales</taxon>
        <taxon>Adenoviridae</taxon>
        <taxon>Mastadenovirus</taxon>
        <taxon>Mastadenovirus equi</taxon>
        <taxon>Equine mastadenovirus A</taxon>
    </lineage>
</organism>
<evidence type="ECO:0000313" key="9">
    <source>
        <dbReference type="EMBL" id="AEP16414.1"/>
    </source>
</evidence>
<dbReference type="GO" id="GO:0075732">
    <property type="term" value="P:viral penetration into host nucleus"/>
    <property type="evidence" value="ECO:0007669"/>
    <property type="project" value="UniProtKB-KW"/>
</dbReference>
<evidence type="ECO:0000313" key="10">
    <source>
        <dbReference type="EMBL" id="ANG08559.1"/>
    </source>
</evidence>
<gene>
    <name evidence="9" type="primary">pVII</name>
</gene>
<evidence type="ECO:0000256" key="7">
    <source>
        <dbReference type="ARBA" id="ARBA00023125"/>
    </source>
</evidence>
<keyword evidence="6" id="KW-0426">Late protein</keyword>
<comment type="similarity">
    <text evidence="1">Belongs to the adenoviridae histone-like nucleoprotein family.</text>
</comment>
<keyword evidence="11" id="KW-1185">Reference proteome</keyword>
<evidence type="ECO:0000256" key="1">
    <source>
        <dbReference type="ARBA" id="ARBA00005746"/>
    </source>
</evidence>
<accession>G5CZ83</accession>
<evidence type="ECO:0000256" key="2">
    <source>
        <dbReference type="ARBA" id="ARBA00022524"/>
    </source>
</evidence>
<keyword evidence="7" id="KW-0238">DNA-binding</keyword>
<organismHost>
    <name type="scientific">Equus caballus</name>
    <name type="common">Horse</name>
    <dbReference type="NCBI Taxonomy" id="9796"/>
</organismHost>
<evidence type="ECO:0000256" key="3">
    <source>
        <dbReference type="ARBA" id="ARBA00022553"/>
    </source>
</evidence>
<keyword evidence="2" id="KW-1163">Viral penetration into host nucleus</keyword>
<dbReference type="RefSeq" id="YP_009272549.1">
    <property type="nucleotide sequence ID" value="NC_030792.1"/>
</dbReference>
<sequence>MAILISPTNNTGWGLGLGNNKLFGGAVTRSDEHPVYVKAHYRASWGSRTRSRRTRRVRRARVRVSVPMDPVTAAQVAETIDEVARNGPPASRTVVEVAPRSGSYNLRRSRRLTPAGRALMLARFRRTRRRRR</sequence>
<keyword evidence="8" id="KW-1160">Virus entry into host cell</keyword>
<dbReference type="InterPro" id="IPR004912">
    <property type="entry name" value="Adeno_VII"/>
</dbReference>
<name>G5CZ83_ADEE1</name>
<keyword evidence="4" id="KW-1048">Host nucleus</keyword>
<dbReference type="OrthoDB" id="23772at10239"/>
<dbReference type="GO" id="GO:0046718">
    <property type="term" value="P:symbiont entry into host cell"/>
    <property type="evidence" value="ECO:0007669"/>
    <property type="project" value="UniProtKB-KW"/>
</dbReference>
<evidence type="ECO:0000256" key="5">
    <source>
        <dbReference type="ARBA" id="ARBA00022844"/>
    </source>
</evidence>
<reference evidence="9" key="1">
    <citation type="submission" date="2011-08" db="EMBL/GenBank/DDBJ databases">
        <authorList>
            <person name="Cavanagh H.M.A."/>
            <person name="Mahony T.J."/>
            <person name="Vanniasinkam T."/>
        </authorList>
    </citation>
    <scope>NUCLEOTIDE SEQUENCE</scope>
    <source>
        <strain evidence="9">M1</strain>
    </source>
</reference>
<dbReference type="EMBL" id="KU133477">
    <property type="protein sequence ID" value="ANG08559.1"/>
    <property type="molecule type" value="Genomic_DNA"/>
</dbReference>
<evidence type="ECO:0000313" key="11">
    <source>
        <dbReference type="Proteomes" id="UP000134836"/>
    </source>
</evidence>
<reference evidence="10 12" key="3">
    <citation type="submission" date="2015-11" db="EMBL/GenBank/DDBJ databases">
        <title>Next-gen sequencing and molecular characterization of equine adenovirus serotype 1 isolated from healthy equines in India.</title>
        <authorList>
            <person name="Appaiahgari M.B."/>
            <person name="Gulati B.R."/>
            <person name="Singh A."/>
            <person name="Kathaperumal K."/>
            <person name="Vrati S."/>
        </authorList>
    </citation>
    <scope>NUCLEOTIDE SEQUENCE [LARGE SCALE GENOMIC DNA]</scope>
    <source>
        <strain evidence="10">H9NS</strain>
    </source>
</reference>
<dbReference type="GO" id="GO:0003677">
    <property type="term" value="F:DNA binding"/>
    <property type="evidence" value="ECO:0007669"/>
    <property type="project" value="UniProtKB-KW"/>
</dbReference>
<evidence type="ECO:0000313" key="12">
    <source>
        <dbReference type="Proteomes" id="UP000138550"/>
    </source>
</evidence>
<dbReference type="GO" id="GO:0019028">
    <property type="term" value="C:viral capsid"/>
    <property type="evidence" value="ECO:0007669"/>
    <property type="project" value="InterPro"/>
</dbReference>
<evidence type="ECO:0000256" key="8">
    <source>
        <dbReference type="ARBA" id="ARBA00023296"/>
    </source>
</evidence>
<proteinExistence type="inferred from homology"/>
<dbReference type="Pfam" id="PF03228">
    <property type="entry name" value="Adeno_VII"/>
    <property type="match status" value="1"/>
</dbReference>
<keyword evidence="5" id="KW-0946">Virion</keyword>
<keyword evidence="3" id="KW-0597">Phosphoprotein</keyword>
<dbReference type="GeneID" id="28544335"/>
<evidence type="ECO:0000256" key="4">
    <source>
        <dbReference type="ARBA" id="ARBA00022562"/>
    </source>
</evidence>
<dbReference type="Proteomes" id="UP000134836">
    <property type="component" value="Segment"/>
</dbReference>
<dbReference type="Proteomes" id="UP000138550">
    <property type="component" value="Segment"/>
</dbReference>
<dbReference type="KEGG" id="vg:28544335"/>
<dbReference type="GO" id="GO:0043657">
    <property type="term" value="C:host cell"/>
    <property type="evidence" value="ECO:0007669"/>
    <property type="project" value="GOC"/>
</dbReference>